<accession>A0A1I6NRQ5</accession>
<gene>
    <name evidence="1" type="ORF">SAMN05444972_10162</name>
</gene>
<evidence type="ECO:0000313" key="2">
    <source>
        <dbReference type="Proteomes" id="UP000198660"/>
    </source>
</evidence>
<name>A0A1I6NRQ5_9BACL</name>
<dbReference type="AlphaFoldDB" id="A0A1I6NRQ5"/>
<dbReference type="PANTHER" id="PTHR38453:SF1">
    <property type="entry name" value="CYTOPLASMIC PROTEIN"/>
    <property type="match status" value="1"/>
</dbReference>
<sequence length="68" mass="7970">MSSLFSSCIRRVREFTDYLNAIAGVPNYERYLEHFKREHPDGVPLSERTFHKQANDEKYGGSSIRRCC</sequence>
<dbReference type="Pfam" id="PF04328">
    <property type="entry name" value="Sel_put"/>
    <property type="match status" value="1"/>
</dbReference>
<dbReference type="EMBL" id="FPAA01000001">
    <property type="protein sequence ID" value="SFS30564.1"/>
    <property type="molecule type" value="Genomic_DNA"/>
</dbReference>
<proteinExistence type="predicted"/>
<dbReference type="RefSeq" id="WP_091832136.1">
    <property type="nucleotide sequence ID" value="NZ_FPAA01000001.1"/>
</dbReference>
<reference evidence="2" key="1">
    <citation type="submission" date="2016-10" db="EMBL/GenBank/DDBJ databases">
        <authorList>
            <person name="Varghese N."/>
            <person name="Submissions S."/>
        </authorList>
    </citation>
    <scope>NUCLEOTIDE SEQUENCE [LARGE SCALE GENOMIC DNA]</scope>
    <source>
        <strain evidence="2">DSM 45789</strain>
    </source>
</reference>
<keyword evidence="2" id="KW-1185">Reference proteome</keyword>
<dbReference type="PANTHER" id="PTHR38453">
    <property type="entry name" value="CYTOPLASMIC PROTEIN-RELATED"/>
    <property type="match status" value="1"/>
</dbReference>
<dbReference type="InterPro" id="IPR007423">
    <property type="entry name" value="Sel_put"/>
</dbReference>
<protein>
    <submittedName>
        <fullName evidence="1">Uncharacterized short protein YbdD, DUF466 family</fullName>
    </submittedName>
</protein>
<evidence type="ECO:0000313" key="1">
    <source>
        <dbReference type="EMBL" id="SFS30564.1"/>
    </source>
</evidence>
<organism evidence="1 2">
    <name type="scientific">Marininema halotolerans</name>
    <dbReference type="NCBI Taxonomy" id="1155944"/>
    <lineage>
        <taxon>Bacteria</taxon>
        <taxon>Bacillati</taxon>
        <taxon>Bacillota</taxon>
        <taxon>Bacilli</taxon>
        <taxon>Bacillales</taxon>
        <taxon>Thermoactinomycetaceae</taxon>
        <taxon>Marininema</taxon>
    </lineage>
</organism>
<dbReference type="Proteomes" id="UP000198660">
    <property type="component" value="Unassembled WGS sequence"/>
</dbReference>
<dbReference type="OrthoDB" id="9814284at2"/>